<reference evidence="3 4" key="1">
    <citation type="submission" date="2014-09" db="EMBL/GenBank/DDBJ databases">
        <title>Genome sequences of Lysobacter dokdonensis DS-58.</title>
        <authorList>
            <person name="Kim J.F."/>
            <person name="Kwak M.-J."/>
        </authorList>
    </citation>
    <scope>NUCLEOTIDE SEQUENCE [LARGE SCALE GENOMIC DNA]</scope>
    <source>
        <strain evidence="3 4">DS-58</strain>
    </source>
</reference>
<name>A0A0A2WJ76_9GAMM</name>
<keyword evidence="2" id="KW-0812">Transmembrane</keyword>
<dbReference type="STRING" id="1300345.LF41_1680"/>
<evidence type="ECO:0000313" key="4">
    <source>
        <dbReference type="Proteomes" id="UP000030518"/>
    </source>
</evidence>
<dbReference type="EMBL" id="JRKJ01000021">
    <property type="protein sequence ID" value="KGQ18320.1"/>
    <property type="molecule type" value="Genomic_DNA"/>
</dbReference>
<evidence type="ECO:0000313" key="3">
    <source>
        <dbReference type="EMBL" id="KGQ18320.1"/>
    </source>
</evidence>
<protein>
    <submittedName>
        <fullName evidence="3">Uncharacterized protein</fullName>
    </submittedName>
</protein>
<keyword evidence="4" id="KW-1185">Reference proteome</keyword>
<accession>A0A0A2WJ76</accession>
<evidence type="ECO:0000256" key="2">
    <source>
        <dbReference type="SAM" id="Phobius"/>
    </source>
</evidence>
<feature type="region of interest" description="Disordered" evidence="1">
    <location>
        <begin position="1"/>
        <end position="30"/>
    </location>
</feature>
<organism evidence="3 4">
    <name type="scientific">Lysobacter dokdonensis DS-58</name>
    <dbReference type="NCBI Taxonomy" id="1300345"/>
    <lineage>
        <taxon>Bacteria</taxon>
        <taxon>Pseudomonadati</taxon>
        <taxon>Pseudomonadota</taxon>
        <taxon>Gammaproteobacteria</taxon>
        <taxon>Lysobacterales</taxon>
        <taxon>Lysobacteraceae</taxon>
        <taxon>Noviluteimonas</taxon>
    </lineage>
</organism>
<keyword evidence="2" id="KW-1133">Transmembrane helix</keyword>
<sequence length="58" mass="6330">MTHGPNPCCPHANYRLPELGDSNMQSDRNADRSERSARVLLFFILCAAVSWALASAPA</sequence>
<proteinExistence type="predicted"/>
<evidence type="ECO:0000256" key="1">
    <source>
        <dbReference type="SAM" id="MobiDB-lite"/>
    </source>
</evidence>
<dbReference type="PATRIC" id="fig|1300345.3.peg.2744"/>
<dbReference type="Proteomes" id="UP000030518">
    <property type="component" value="Unassembled WGS sequence"/>
</dbReference>
<keyword evidence="2" id="KW-0472">Membrane</keyword>
<comment type="caution">
    <text evidence="3">The sequence shown here is derived from an EMBL/GenBank/DDBJ whole genome shotgun (WGS) entry which is preliminary data.</text>
</comment>
<dbReference type="AlphaFoldDB" id="A0A0A2WJ76"/>
<feature type="transmembrane region" description="Helical" evidence="2">
    <location>
        <begin position="37"/>
        <end position="54"/>
    </location>
</feature>
<gene>
    <name evidence="3" type="ORF">LF41_1680</name>
</gene>